<evidence type="ECO:0000256" key="2">
    <source>
        <dbReference type="ARBA" id="ARBA00022946"/>
    </source>
</evidence>
<dbReference type="GO" id="GO:0003723">
    <property type="term" value="F:RNA binding"/>
    <property type="evidence" value="ECO:0007669"/>
    <property type="project" value="InterPro"/>
</dbReference>
<gene>
    <name evidence="3" type="ordered locus">Os11g0460700</name>
    <name evidence="3" type="ORF">OSNPB_110460700</name>
</gene>
<keyword evidence="1" id="KW-0677">Repeat</keyword>
<dbReference type="PaxDb" id="39947-A0A0P0Y219"/>
<dbReference type="InParanoid" id="A0A0P0Y219"/>
<dbReference type="EMBL" id="AP014967">
    <property type="protein sequence ID" value="BAT13947.1"/>
    <property type="molecule type" value="Genomic_DNA"/>
</dbReference>
<dbReference type="FunFam" id="1.25.40.10:FF:002216">
    <property type="entry name" value="Os11g0460700 protein"/>
    <property type="match status" value="1"/>
</dbReference>
<dbReference type="eggNOG" id="KOG4197">
    <property type="taxonomic scope" value="Eukaryota"/>
</dbReference>
<dbReference type="PANTHER" id="PTHR47926">
    <property type="entry name" value="PENTATRICOPEPTIDE REPEAT-CONTAINING PROTEIN"/>
    <property type="match status" value="1"/>
</dbReference>
<accession>A0A0P0Y219</accession>
<dbReference type="InterPro" id="IPR011990">
    <property type="entry name" value="TPR-like_helical_dom_sf"/>
</dbReference>
<dbReference type="SMR" id="A0A0P0Y219"/>
<dbReference type="STRING" id="39947.A0A0P0Y219"/>
<name>A0A0P0Y219_ORYSJ</name>
<feature type="non-terminal residue" evidence="3">
    <location>
        <position position="1"/>
    </location>
</feature>
<protein>
    <submittedName>
        <fullName evidence="3">Os11g0460700 protein</fullName>
    </submittedName>
</protein>
<dbReference type="NCBIfam" id="TIGR00756">
    <property type="entry name" value="PPR"/>
    <property type="match status" value="1"/>
</dbReference>
<evidence type="ECO:0000313" key="4">
    <source>
        <dbReference type="Proteomes" id="UP000059680"/>
    </source>
</evidence>
<dbReference type="InterPro" id="IPR046960">
    <property type="entry name" value="PPR_At4g14850-like_plant"/>
</dbReference>
<keyword evidence="4" id="KW-1185">Reference proteome</keyword>
<dbReference type="GO" id="GO:0009451">
    <property type="term" value="P:RNA modification"/>
    <property type="evidence" value="ECO:0007669"/>
    <property type="project" value="InterPro"/>
</dbReference>
<dbReference type="Gramene" id="Os11t0460700-01">
    <property type="protein sequence ID" value="Os11t0460700-01"/>
    <property type="gene ID" value="Os11g0460700"/>
</dbReference>
<proteinExistence type="predicted"/>
<reference evidence="3 4" key="2">
    <citation type="journal article" date="2013" name="Plant Cell Physiol.">
        <title>Rice Annotation Project Database (RAP-DB): an integrative and interactive database for rice genomics.</title>
        <authorList>
            <person name="Sakai H."/>
            <person name="Lee S.S."/>
            <person name="Tanaka T."/>
            <person name="Numa H."/>
            <person name="Kim J."/>
            <person name="Kawahara Y."/>
            <person name="Wakimoto H."/>
            <person name="Yang C.C."/>
            <person name="Iwamoto M."/>
            <person name="Abe T."/>
            <person name="Yamada Y."/>
            <person name="Muto A."/>
            <person name="Inokuchi H."/>
            <person name="Ikemura T."/>
            <person name="Matsumoto T."/>
            <person name="Sasaki T."/>
            <person name="Itoh T."/>
        </authorList>
    </citation>
    <scope>NUCLEOTIDE SEQUENCE [LARGE SCALE GENOMIC DNA]</scope>
    <source>
        <strain evidence="4">cv. Nipponbare</strain>
    </source>
</reference>
<keyword evidence="2" id="KW-0809">Transit peptide</keyword>
<dbReference type="Pfam" id="PF01535">
    <property type="entry name" value="PPR"/>
    <property type="match status" value="2"/>
</dbReference>
<sequence length="127" mass="14234">TSDFWCDAGRPSRSALPLIAGYAKIGCSGKALEAFHSMLDDRIKPDEFTMAGVLSACAQLGSLEQARKVHSFIIQHRIRKNHFVLNGLVDMFAKCDDLAFARKIFDNMQWRNTECWNLMISALSTHG</sequence>
<dbReference type="InterPro" id="IPR002885">
    <property type="entry name" value="PPR_rpt"/>
</dbReference>
<reference evidence="4" key="1">
    <citation type="journal article" date="2005" name="Nature">
        <title>The map-based sequence of the rice genome.</title>
        <authorList>
            <consortium name="International rice genome sequencing project (IRGSP)"/>
            <person name="Matsumoto T."/>
            <person name="Wu J."/>
            <person name="Kanamori H."/>
            <person name="Katayose Y."/>
            <person name="Fujisawa M."/>
            <person name="Namiki N."/>
            <person name="Mizuno H."/>
            <person name="Yamamoto K."/>
            <person name="Antonio B.A."/>
            <person name="Baba T."/>
            <person name="Sakata K."/>
            <person name="Nagamura Y."/>
            <person name="Aoki H."/>
            <person name="Arikawa K."/>
            <person name="Arita K."/>
            <person name="Bito T."/>
            <person name="Chiden Y."/>
            <person name="Fujitsuka N."/>
            <person name="Fukunaka R."/>
            <person name="Hamada M."/>
            <person name="Harada C."/>
            <person name="Hayashi A."/>
            <person name="Hijishita S."/>
            <person name="Honda M."/>
            <person name="Hosokawa S."/>
            <person name="Ichikawa Y."/>
            <person name="Idonuma A."/>
            <person name="Iijima M."/>
            <person name="Ikeda M."/>
            <person name="Ikeno M."/>
            <person name="Ito K."/>
            <person name="Ito S."/>
            <person name="Ito T."/>
            <person name="Ito Y."/>
            <person name="Ito Y."/>
            <person name="Iwabuchi A."/>
            <person name="Kamiya K."/>
            <person name="Karasawa W."/>
            <person name="Kurita K."/>
            <person name="Katagiri S."/>
            <person name="Kikuta A."/>
            <person name="Kobayashi H."/>
            <person name="Kobayashi N."/>
            <person name="Machita K."/>
            <person name="Maehara T."/>
            <person name="Masukawa M."/>
            <person name="Mizubayashi T."/>
            <person name="Mukai Y."/>
            <person name="Nagasaki H."/>
            <person name="Nagata Y."/>
            <person name="Naito S."/>
            <person name="Nakashima M."/>
            <person name="Nakama Y."/>
            <person name="Nakamichi Y."/>
            <person name="Nakamura M."/>
            <person name="Meguro A."/>
            <person name="Negishi M."/>
            <person name="Ohta I."/>
            <person name="Ohta T."/>
            <person name="Okamoto M."/>
            <person name="Ono N."/>
            <person name="Saji S."/>
            <person name="Sakaguchi M."/>
            <person name="Sakai K."/>
            <person name="Shibata M."/>
            <person name="Shimokawa T."/>
            <person name="Song J."/>
            <person name="Takazaki Y."/>
            <person name="Terasawa K."/>
            <person name="Tsugane M."/>
            <person name="Tsuji K."/>
            <person name="Ueda S."/>
            <person name="Waki K."/>
            <person name="Yamagata H."/>
            <person name="Yamamoto M."/>
            <person name="Yamamoto S."/>
            <person name="Yamane H."/>
            <person name="Yoshiki S."/>
            <person name="Yoshihara R."/>
            <person name="Yukawa K."/>
            <person name="Zhong H."/>
            <person name="Yano M."/>
            <person name="Yuan Q."/>
            <person name="Ouyang S."/>
            <person name="Liu J."/>
            <person name="Jones K.M."/>
            <person name="Gansberger K."/>
            <person name="Moffat K."/>
            <person name="Hill J."/>
            <person name="Bera J."/>
            <person name="Fadrosh D."/>
            <person name="Jin S."/>
            <person name="Johri S."/>
            <person name="Kim M."/>
            <person name="Overton L."/>
            <person name="Reardon M."/>
            <person name="Tsitrin T."/>
            <person name="Vuong H."/>
            <person name="Weaver B."/>
            <person name="Ciecko A."/>
            <person name="Tallon L."/>
            <person name="Jackson J."/>
            <person name="Pai G."/>
            <person name="Aken S.V."/>
            <person name="Utterback T."/>
            <person name="Reidmuller S."/>
            <person name="Feldblyum T."/>
            <person name="Hsiao J."/>
            <person name="Zismann V."/>
            <person name="Iobst S."/>
            <person name="de Vazeille A.R."/>
            <person name="Buell C.R."/>
            <person name="Ying K."/>
            <person name="Li Y."/>
            <person name="Lu T."/>
            <person name="Huang Y."/>
            <person name="Zhao Q."/>
            <person name="Feng Q."/>
            <person name="Zhang L."/>
            <person name="Zhu J."/>
            <person name="Weng Q."/>
            <person name="Mu J."/>
            <person name="Lu Y."/>
            <person name="Fan D."/>
            <person name="Liu Y."/>
            <person name="Guan J."/>
            <person name="Zhang Y."/>
            <person name="Yu S."/>
            <person name="Liu X."/>
            <person name="Zhang Y."/>
            <person name="Hong G."/>
            <person name="Han B."/>
            <person name="Choisne N."/>
            <person name="Demange N."/>
            <person name="Orjeda G."/>
            <person name="Samain S."/>
            <person name="Cattolico L."/>
            <person name="Pelletier E."/>
            <person name="Couloux A."/>
            <person name="Segurens B."/>
            <person name="Wincker P."/>
            <person name="D'Hont A."/>
            <person name="Scarpelli C."/>
            <person name="Weissenbach J."/>
            <person name="Salanoubat M."/>
            <person name="Quetier F."/>
            <person name="Yu Y."/>
            <person name="Kim H.R."/>
            <person name="Rambo T."/>
            <person name="Currie J."/>
            <person name="Collura K."/>
            <person name="Luo M."/>
            <person name="Yang T."/>
            <person name="Ammiraju J.S.S."/>
            <person name="Engler F."/>
            <person name="Soderlund C."/>
            <person name="Wing R.A."/>
            <person name="Palmer L.E."/>
            <person name="de la Bastide M."/>
            <person name="Spiegel L."/>
            <person name="Nascimento L."/>
            <person name="Zutavern T."/>
            <person name="O'Shaughnessy A."/>
            <person name="Dike S."/>
            <person name="Dedhia N."/>
            <person name="Preston R."/>
            <person name="Balija V."/>
            <person name="McCombie W.R."/>
            <person name="Chow T."/>
            <person name="Chen H."/>
            <person name="Chung M."/>
            <person name="Chen C."/>
            <person name="Shaw J."/>
            <person name="Wu H."/>
            <person name="Hsiao K."/>
            <person name="Chao Y."/>
            <person name="Chu M."/>
            <person name="Cheng C."/>
            <person name="Hour A."/>
            <person name="Lee P."/>
            <person name="Lin S."/>
            <person name="Lin Y."/>
            <person name="Liou J."/>
            <person name="Liu S."/>
            <person name="Hsing Y."/>
            <person name="Raghuvanshi S."/>
            <person name="Mohanty A."/>
            <person name="Bharti A.K."/>
            <person name="Gaur A."/>
            <person name="Gupta V."/>
            <person name="Kumar D."/>
            <person name="Ravi V."/>
            <person name="Vij S."/>
            <person name="Kapur A."/>
            <person name="Khurana P."/>
            <person name="Khurana P."/>
            <person name="Khurana J.P."/>
            <person name="Tyagi A.K."/>
            <person name="Gaikwad K."/>
            <person name="Singh A."/>
            <person name="Dalal V."/>
            <person name="Srivastava S."/>
            <person name="Dixit A."/>
            <person name="Pal A.K."/>
            <person name="Ghazi I.A."/>
            <person name="Yadav M."/>
            <person name="Pandit A."/>
            <person name="Bhargava A."/>
            <person name="Sureshbabu K."/>
            <person name="Batra K."/>
            <person name="Sharma T.R."/>
            <person name="Mohapatra T."/>
            <person name="Singh N.K."/>
            <person name="Messing J."/>
            <person name="Nelson A.B."/>
            <person name="Fuks G."/>
            <person name="Kavchok S."/>
            <person name="Keizer G."/>
            <person name="Linton E."/>
            <person name="Llaca V."/>
            <person name="Song R."/>
            <person name="Tanyolac B."/>
            <person name="Young S."/>
            <person name="Ho-Il K."/>
            <person name="Hahn J.H."/>
            <person name="Sangsakoo G."/>
            <person name="Vanavichit A."/>
            <person name="de Mattos Luiz.A.T."/>
            <person name="Zimmer P.D."/>
            <person name="Malone G."/>
            <person name="Dellagostin O."/>
            <person name="de Oliveira A.C."/>
            <person name="Bevan M."/>
            <person name="Bancroft I."/>
            <person name="Minx P."/>
            <person name="Cordum H."/>
            <person name="Wilson R."/>
            <person name="Cheng Z."/>
            <person name="Jin W."/>
            <person name="Jiang J."/>
            <person name="Leong S.A."/>
            <person name="Iwama H."/>
            <person name="Gojobori T."/>
            <person name="Itoh T."/>
            <person name="Niimura Y."/>
            <person name="Fujii Y."/>
            <person name="Habara T."/>
            <person name="Sakai H."/>
            <person name="Sato Y."/>
            <person name="Wilson G."/>
            <person name="Kumar K."/>
            <person name="McCouch S."/>
            <person name="Juretic N."/>
            <person name="Hoen D."/>
            <person name="Wright S."/>
            <person name="Bruskiewich R."/>
            <person name="Bureau T."/>
            <person name="Miyao A."/>
            <person name="Hirochika H."/>
            <person name="Nishikawa T."/>
            <person name="Kadowaki K."/>
            <person name="Sugiura M."/>
            <person name="Burr B."/>
            <person name="Sasaki T."/>
        </authorList>
    </citation>
    <scope>NUCLEOTIDE SEQUENCE [LARGE SCALE GENOMIC DNA]</scope>
    <source>
        <strain evidence="4">cv. Nipponbare</strain>
    </source>
</reference>
<dbReference type="AlphaFoldDB" id="A0A0P0Y219"/>
<dbReference type="PANTHER" id="PTHR47926:SF484">
    <property type="entry name" value="PENTATRICOPEPTIDE REPEAT-CONTAINING PROTEIN"/>
    <property type="match status" value="1"/>
</dbReference>
<dbReference type="OMA" id="MGKEAIN"/>
<evidence type="ECO:0000256" key="1">
    <source>
        <dbReference type="ARBA" id="ARBA00022737"/>
    </source>
</evidence>
<evidence type="ECO:0000313" key="3">
    <source>
        <dbReference type="EMBL" id="BAT13947.1"/>
    </source>
</evidence>
<organism evidence="3 4">
    <name type="scientific">Oryza sativa subsp. japonica</name>
    <name type="common">Rice</name>
    <dbReference type="NCBI Taxonomy" id="39947"/>
    <lineage>
        <taxon>Eukaryota</taxon>
        <taxon>Viridiplantae</taxon>
        <taxon>Streptophyta</taxon>
        <taxon>Embryophyta</taxon>
        <taxon>Tracheophyta</taxon>
        <taxon>Spermatophyta</taxon>
        <taxon>Magnoliopsida</taxon>
        <taxon>Liliopsida</taxon>
        <taxon>Poales</taxon>
        <taxon>Poaceae</taxon>
        <taxon>BOP clade</taxon>
        <taxon>Oryzoideae</taxon>
        <taxon>Oryzeae</taxon>
        <taxon>Oryzinae</taxon>
        <taxon>Oryza</taxon>
        <taxon>Oryza sativa</taxon>
    </lineage>
</organism>
<dbReference type="Gene3D" id="1.25.40.10">
    <property type="entry name" value="Tetratricopeptide repeat domain"/>
    <property type="match status" value="1"/>
</dbReference>
<reference evidence="3 4" key="3">
    <citation type="journal article" date="2013" name="Rice">
        <title>Improvement of the Oryza sativa Nipponbare reference genome using next generation sequence and optical map data.</title>
        <authorList>
            <person name="Kawahara Y."/>
            <person name="de la Bastide M."/>
            <person name="Hamilton J.P."/>
            <person name="Kanamori H."/>
            <person name="McCombie W.R."/>
            <person name="Ouyang S."/>
            <person name="Schwartz D.C."/>
            <person name="Tanaka T."/>
            <person name="Wu J."/>
            <person name="Zhou S."/>
            <person name="Childs K.L."/>
            <person name="Davidson R.M."/>
            <person name="Lin H."/>
            <person name="Quesada-Ocampo L."/>
            <person name="Vaillancourt B."/>
            <person name="Sakai H."/>
            <person name="Lee S.S."/>
            <person name="Kim J."/>
            <person name="Numa H."/>
            <person name="Itoh T."/>
            <person name="Buell C.R."/>
            <person name="Matsumoto T."/>
        </authorList>
    </citation>
    <scope>NUCLEOTIDE SEQUENCE [LARGE SCALE GENOMIC DNA]</scope>
    <source>
        <strain evidence="4">cv. Nipponbare</strain>
    </source>
</reference>
<dbReference type="Proteomes" id="UP000059680">
    <property type="component" value="Chromosome 11"/>
</dbReference>